<organism evidence="8 9">
    <name type="scientific">Leucosporidium creatinivorum</name>
    <dbReference type="NCBI Taxonomy" id="106004"/>
    <lineage>
        <taxon>Eukaryota</taxon>
        <taxon>Fungi</taxon>
        <taxon>Dikarya</taxon>
        <taxon>Basidiomycota</taxon>
        <taxon>Pucciniomycotina</taxon>
        <taxon>Microbotryomycetes</taxon>
        <taxon>Leucosporidiales</taxon>
        <taxon>Leucosporidium</taxon>
    </lineage>
</organism>
<dbReference type="AlphaFoldDB" id="A0A1Y2FU49"/>
<dbReference type="CDD" id="cd07394">
    <property type="entry name" value="MPP_Vps29"/>
    <property type="match status" value="1"/>
</dbReference>
<evidence type="ECO:0000256" key="5">
    <source>
        <dbReference type="RuleBase" id="RU362040"/>
    </source>
</evidence>
<proteinExistence type="inferred from homology"/>
<dbReference type="InterPro" id="IPR024654">
    <property type="entry name" value="Calcineurin-like_PHP_lpxH"/>
</dbReference>
<keyword evidence="3" id="KW-0813">Transport</keyword>
<dbReference type="FunCoup" id="A0A1Y2FU49">
    <property type="interactions" value="531"/>
</dbReference>
<dbReference type="NCBIfam" id="TIGR00040">
    <property type="entry name" value="yfcE"/>
    <property type="match status" value="1"/>
</dbReference>
<dbReference type="InterPro" id="IPR029052">
    <property type="entry name" value="Metallo-depent_PP-like"/>
</dbReference>
<protein>
    <recommendedName>
        <fullName evidence="2 5">Vacuolar protein sorting-associated protein 29</fullName>
    </recommendedName>
</protein>
<evidence type="ECO:0000256" key="4">
    <source>
        <dbReference type="ARBA" id="ARBA00022927"/>
    </source>
</evidence>
<evidence type="ECO:0000256" key="1">
    <source>
        <dbReference type="ARBA" id="ARBA00005945"/>
    </source>
</evidence>
<comment type="similarity">
    <text evidence="1 5">Belongs to the VPS29 family.</text>
</comment>
<feature type="compositionally biased region" description="Low complexity" evidence="6">
    <location>
        <begin position="151"/>
        <end position="180"/>
    </location>
</feature>
<dbReference type="OrthoDB" id="10258130at2759"/>
<dbReference type="GO" id="GO:0030904">
    <property type="term" value="C:retromer complex"/>
    <property type="evidence" value="ECO:0007669"/>
    <property type="project" value="InterPro"/>
</dbReference>
<dbReference type="Gene3D" id="3.60.21.10">
    <property type="match status" value="2"/>
</dbReference>
<evidence type="ECO:0000313" key="8">
    <source>
        <dbReference type="EMBL" id="ORY87522.1"/>
    </source>
</evidence>
<dbReference type="GO" id="GO:0042147">
    <property type="term" value="P:retrograde transport, endosome to Golgi"/>
    <property type="evidence" value="ECO:0007669"/>
    <property type="project" value="InterPro"/>
</dbReference>
<comment type="caution">
    <text evidence="8">The sequence shown here is derived from an EMBL/GenBank/DDBJ whole genome shotgun (WGS) entry which is preliminary data.</text>
</comment>
<dbReference type="PANTHER" id="PTHR11124">
    <property type="entry name" value="VACUOLAR SORTING PROTEIN VPS29"/>
    <property type="match status" value="1"/>
</dbReference>
<keyword evidence="4" id="KW-0653">Protein transport</keyword>
<dbReference type="EMBL" id="MCGR01000013">
    <property type="protein sequence ID" value="ORY87522.1"/>
    <property type="molecule type" value="Genomic_DNA"/>
</dbReference>
<dbReference type="InParanoid" id="A0A1Y2FU49"/>
<evidence type="ECO:0000256" key="3">
    <source>
        <dbReference type="ARBA" id="ARBA00022448"/>
    </source>
</evidence>
<evidence type="ECO:0000313" key="9">
    <source>
        <dbReference type="Proteomes" id="UP000193467"/>
    </source>
</evidence>
<dbReference type="FunFam" id="3.60.21.10:FF:000089">
    <property type="entry name" value="Vacuolar protein sorting-associated protein 29"/>
    <property type="match status" value="1"/>
</dbReference>
<sequence>MVLVLVLGDIFIPTRTHDLPAKFKKLLVPGKIQQIVSTGNVCDRETWEYLRGVAPDLRGVRGEYDENPALPPSLVLQHGPLRIGVLHGHQVVPLGDTEALSAVARKMDVDVLISGGTHRFEAFEYDGRFFINPGSATGAFSPLWTPPAPAADPAETAEEPAPNGTEGKAAASDEAAASSNEKADDTKSPASNETPAPQTDSKPDPASLSTYPPTPIPSFALLDIQGTVVVTYVYQLVDGEVRVEKIEHRKA</sequence>
<dbReference type="InterPro" id="IPR028661">
    <property type="entry name" value="Vps29"/>
</dbReference>
<dbReference type="GO" id="GO:0005829">
    <property type="term" value="C:cytosol"/>
    <property type="evidence" value="ECO:0007669"/>
    <property type="project" value="GOC"/>
</dbReference>
<evidence type="ECO:0000259" key="7">
    <source>
        <dbReference type="Pfam" id="PF12850"/>
    </source>
</evidence>
<dbReference type="SUPFAM" id="SSF56300">
    <property type="entry name" value="Metallo-dependent phosphatases"/>
    <property type="match status" value="1"/>
</dbReference>
<dbReference type="Proteomes" id="UP000193467">
    <property type="component" value="Unassembled WGS sequence"/>
</dbReference>
<feature type="domain" description="Calcineurin-like phosphoesterase" evidence="7">
    <location>
        <begin position="11"/>
        <end position="139"/>
    </location>
</feature>
<dbReference type="InterPro" id="IPR000979">
    <property type="entry name" value="Phosphodiesterase_MJ0936/Vps29"/>
</dbReference>
<dbReference type="GO" id="GO:0015031">
    <property type="term" value="P:protein transport"/>
    <property type="evidence" value="ECO:0007669"/>
    <property type="project" value="UniProtKB-KW"/>
</dbReference>
<dbReference type="STRING" id="106004.A0A1Y2FU49"/>
<name>A0A1Y2FU49_9BASI</name>
<dbReference type="Pfam" id="PF12850">
    <property type="entry name" value="Metallophos_2"/>
    <property type="match status" value="1"/>
</dbReference>
<evidence type="ECO:0000256" key="2">
    <source>
        <dbReference type="ARBA" id="ARBA00017767"/>
    </source>
</evidence>
<feature type="region of interest" description="Disordered" evidence="6">
    <location>
        <begin position="141"/>
        <end position="211"/>
    </location>
</feature>
<gene>
    <name evidence="8" type="ORF">BCR35DRAFT_302318</name>
</gene>
<keyword evidence="9" id="KW-1185">Reference proteome</keyword>
<accession>A0A1Y2FU49</accession>
<evidence type="ECO:0000256" key="6">
    <source>
        <dbReference type="SAM" id="MobiDB-lite"/>
    </source>
</evidence>
<feature type="compositionally biased region" description="Polar residues" evidence="6">
    <location>
        <begin position="188"/>
        <end position="200"/>
    </location>
</feature>
<reference evidence="8 9" key="1">
    <citation type="submission" date="2016-07" db="EMBL/GenBank/DDBJ databases">
        <title>Pervasive Adenine N6-methylation of Active Genes in Fungi.</title>
        <authorList>
            <consortium name="DOE Joint Genome Institute"/>
            <person name="Mondo S.J."/>
            <person name="Dannebaum R.O."/>
            <person name="Kuo R.C."/>
            <person name="Labutti K."/>
            <person name="Haridas S."/>
            <person name="Kuo A."/>
            <person name="Salamov A."/>
            <person name="Ahrendt S.R."/>
            <person name="Lipzen A."/>
            <person name="Sullivan W."/>
            <person name="Andreopoulos W.B."/>
            <person name="Clum A."/>
            <person name="Lindquist E."/>
            <person name="Daum C."/>
            <person name="Ramamoorthy G.K."/>
            <person name="Gryganskyi A."/>
            <person name="Culley D."/>
            <person name="Magnuson J.K."/>
            <person name="James T.Y."/>
            <person name="O'Malley M.A."/>
            <person name="Stajich J.E."/>
            <person name="Spatafora J.W."/>
            <person name="Visel A."/>
            <person name="Grigoriev I.V."/>
        </authorList>
    </citation>
    <scope>NUCLEOTIDE SEQUENCE [LARGE SCALE GENOMIC DNA]</scope>
    <source>
        <strain evidence="8 9">62-1032</strain>
    </source>
</reference>